<protein>
    <submittedName>
        <fullName evidence="1">Uncharacterized protein</fullName>
    </submittedName>
</protein>
<evidence type="ECO:0000313" key="1">
    <source>
        <dbReference type="EMBL" id="QOC56189.1"/>
    </source>
</evidence>
<proteinExistence type="predicted"/>
<gene>
    <name evidence="1" type="primary">44</name>
    <name evidence="1" type="ORF">SEA_SIENNA_44</name>
</gene>
<dbReference type="Proteomes" id="UP000516738">
    <property type="component" value="Segment"/>
</dbReference>
<organism evidence="1 2">
    <name type="scientific">Gordonia phage Sienna</name>
    <dbReference type="NCBI Taxonomy" id="2759396"/>
    <lineage>
        <taxon>Viruses</taxon>
        <taxon>Duplodnaviria</taxon>
        <taxon>Heunggongvirae</taxon>
        <taxon>Uroviricota</taxon>
        <taxon>Caudoviricetes</taxon>
        <taxon>Terapinvirus</taxon>
        <taxon>Terapinvirus terapin</taxon>
    </lineage>
</organism>
<reference evidence="1 2" key="1">
    <citation type="submission" date="2020-07" db="EMBL/GenBank/DDBJ databases">
        <authorList>
            <person name="Bortz R.L."/>
            <person name="Azar A."/>
            <person name="Bigley D.P."/>
            <person name="Brower T.S."/>
            <person name="Grinkewitz S."/>
            <person name="Hileman B.A."/>
            <person name="Kistler A."/>
            <person name="Lapat C.L."/>
            <person name="Murphey C.P."/>
            <person name="Rahman A."/>
            <person name="Strauss J.R."/>
            <person name="Taylor J.L."/>
            <person name="Butela K.A."/>
            <person name="Garlena R.A."/>
            <person name="Russell D.A."/>
            <person name="Pope W.H."/>
            <person name="Jacobs-Sera D."/>
            <person name="Hatfull G.F."/>
        </authorList>
    </citation>
    <scope>NUCLEOTIDE SEQUENCE [LARGE SCALE GENOMIC DNA]</scope>
</reference>
<name>A0A7L7SU05_9CAUD</name>
<dbReference type="EMBL" id="MT771345">
    <property type="protein sequence ID" value="QOC56189.1"/>
    <property type="molecule type" value="Genomic_DNA"/>
</dbReference>
<evidence type="ECO:0000313" key="2">
    <source>
        <dbReference type="Proteomes" id="UP000516738"/>
    </source>
</evidence>
<accession>A0A7L7SU05</accession>
<sequence>MTHFVEEVPPPPKNVGNMSKELAAFAEELKKKPMFWAEWPREFPTSNAAGSARSNIRAGRYVSFRPPEHFETHARKRKLFVRYVGEQ</sequence>